<dbReference type="PROSITE" id="PS51257">
    <property type="entry name" value="PROKAR_LIPOPROTEIN"/>
    <property type="match status" value="1"/>
</dbReference>
<sequence length="160" mass="17964">MKKTIVALLLFTLVASSCEKDDICLEPTTPKLILRFYDNNNPTDTKTVQRLSVWAANKDTLTGYKSISTDSIALPLDINATQTIYHLKRNTVSGNKINNEYATITINYAKEEVFVSRSCGFKILFNSVNFSINNDWIQTVTPANDVSINDETKAHAQVFH</sequence>
<reference evidence="1" key="1">
    <citation type="journal article" date="2014" name="Int. J. Syst. Evol. Microbiol.">
        <title>Complete genome sequence of Corynebacterium casei LMG S-19264T (=DSM 44701T), isolated from a smear-ripened cheese.</title>
        <authorList>
            <consortium name="US DOE Joint Genome Institute (JGI-PGF)"/>
            <person name="Walter F."/>
            <person name="Albersmeier A."/>
            <person name="Kalinowski J."/>
            <person name="Ruckert C."/>
        </authorList>
    </citation>
    <scope>NUCLEOTIDE SEQUENCE</scope>
    <source>
        <strain evidence="1">CGMCC 1.15763</strain>
    </source>
</reference>
<protein>
    <submittedName>
        <fullName evidence="1">Uncharacterized protein</fullName>
    </submittedName>
</protein>
<evidence type="ECO:0000313" key="2">
    <source>
        <dbReference type="Proteomes" id="UP000633278"/>
    </source>
</evidence>
<keyword evidence="2" id="KW-1185">Reference proteome</keyword>
<dbReference type="AlphaFoldDB" id="A0A917I2P2"/>
<dbReference type="RefSeq" id="WP_188599503.1">
    <property type="nucleotide sequence ID" value="NZ_BMJW01000003.1"/>
</dbReference>
<name>A0A917I2P2_9FLAO</name>
<reference evidence="1" key="2">
    <citation type="submission" date="2020-09" db="EMBL/GenBank/DDBJ databases">
        <authorList>
            <person name="Sun Q."/>
            <person name="Zhou Y."/>
        </authorList>
    </citation>
    <scope>NUCLEOTIDE SEQUENCE</scope>
    <source>
        <strain evidence="1">CGMCC 1.15763</strain>
    </source>
</reference>
<proteinExistence type="predicted"/>
<dbReference type="Pfam" id="PF20050">
    <property type="entry name" value="DUF6452"/>
    <property type="match status" value="1"/>
</dbReference>
<evidence type="ECO:0000313" key="1">
    <source>
        <dbReference type="EMBL" id="GGH03483.1"/>
    </source>
</evidence>
<dbReference type="EMBL" id="BMJW01000003">
    <property type="protein sequence ID" value="GGH03483.1"/>
    <property type="molecule type" value="Genomic_DNA"/>
</dbReference>
<accession>A0A917I2P2</accession>
<gene>
    <name evidence="1" type="ORF">GCM10011416_23030</name>
</gene>
<dbReference type="Proteomes" id="UP000633278">
    <property type="component" value="Unassembled WGS sequence"/>
</dbReference>
<dbReference type="InterPro" id="IPR045607">
    <property type="entry name" value="DUF6452"/>
</dbReference>
<organism evidence="1 2">
    <name type="scientific">Polaribacter pacificus</name>
    <dbReference type="NCBI Taxonomy" id="1775173"/>
    <lineage>
        <taxon>Bacteria</taxon>
        <taxon>Pseudomonadati</taxon>
        <taxon>Bacteroidota</taxon>
        <taxon>Flavobacteriia</taxon>
        <taxon>Flavobacteriales</taxon>
        <taxon>Flavobacteriaceae</taxon>
    </lineage>
</organism>
<comment type="caution">
    <text evidence="1">The sequence shown here is derived from an EMBL/GenBank/DDBJ whole genome shotgun (WGS) entry which is preliminary data.</text>
</comment>